<protein>
    <submittedName>
        <fullName evidence="1">Uncharacterized protein</fullName>
    </submittedName>
</protein>
<gene>
    <name evidence="1" type="ORF">M9Y10_018517</name>
</gene>
<reference evidence="1 2" key="1">
    <citation type="submission" date="2024-04" db="EMBL/GenBank/DDBJ databases">
        <title>Tritrichomonas musculus Genome.</title>
        <authorList>
            <person name="Alves-Ferreira E."/>
            <person name="Grigg M."/>
            <person name="Lorenzi H."/>
            <person name="Galac M."/>
        </authorList>
    </citation>
    <scope>NUCLEOTIDE SEQUENCE [LARGE SCALE GENOMIC DNA]</scope>
    <source>
        <strain evidence="1 2">EAF2021</strain>
    </source>
</reference>
<keyword evidence="2" id="KW-1185">Reference proteome</keyword>
<accession>A0ABR2HPC7</accession>
<sequence length="128" mass="14994">MEEENVICIKHGIPDTHSFIYKGKQYPFKYDFFKDTSKYFLDNPNLIEQNKTIQLVSEELEEILDFSDEAIQSFIKFVQCQNIVLNKFNVVALYYLSKEYGVSELKCLSFVVDIFSPSILKEKARLIS</sequence>
<dbReference type="Proteomes" id="UP001470230">
    <property type="component" value="Unassembled WGS sequence"/>
</dbReference>
<organism evidence="1 2">
    <name type="scientific">Tritrichomonas musculus</name>
    <dbReference type="NCBI Taxonomy" id="1915356"/>
    <lineage>
        <taxon>Eukaryota</taxon>
        <taxon>Metamonada</taxon>
        <taxon>Parabasalia</taxon>
        <taxon>Tritrichomonadida</taxon>
        <taxon>Tritrichomonadidae</taxon>
        <taxon>Tritrichomonas</taxon>
    </lineage>
</organism>
<name>A0ABR2HPC7_9EUKA</name>
<proteinExistence type="predicted"/>
<dbReference type="EMBL" id="JAPFFF010000025">
    <property type="protein sequence ID" value="KAK8849926.1"/>
    <property type="molecule type" value="Genomic_DNA"/>
</dbReference>
<comment type="caution">
    <text evidence="1">The sequence shown here is derived from an EMBL/GenBank/DDBJ whole genome shotgun (WGS) entry which is preliminary data.</text>
</comment>
<evidence type="ECO:0000313" key="2">
    <source>
        <dbReference type="Proteomes" id="UP001470230"/>
    </source>
</evidence>
<evidence type="ECO:0000313" key="1">
    <source>
        <dbReference type="EMBL" id="KAK8849926.1"/>
    </source>
</evidence>